<dbReference type="SUPFAM" id="SSF144091">
    <property type="entry name" value="Rhomboid-like"/>
    <property type="match status" value="1"/>
</dbReference>
<keyword evidence="10" id="KW-1185">Reference proteome</keyword>
<evidence type="ECO:0000256" key="7">
    <source>
        <dbReference type="RuleBase" id="RU363059"/>
    </source>
</evidence>
<keyword evidence="3 7" id="KW-0812">Transmembrane</keyword>
<dbReference type="Pfam" id="PF04511">
    <property type="entry name" value="DER1"/>
    <property type="match status" value="1"/>
</dbReference>
<proteinExistence type="inferred from homology"/>
<organism evidence="9 10">
    <name type="scientific">Naegleria fowleri</name>
    <name type="common">Brain eating amoeba</name>
    <dbReference type="NCBI Taxonomy" id="5763"/>
    <lineage>
        <taxon>Eukaryota</taxon>
        <taxon>Discoba</taxon>
        <taxon>Heterolobosea</taxon>
        <taxon>Tetramitia</taxon>
        <taxon>Eutetramitia</taxon>
        <taxon>Vahlkampfiidae</taxon>
        <taxon>Naegleria</taxon>
    </lineage>
</organism>
<sequence>MNLEQWYFSIPVITRTFLTLSTITSFAVTFDLLSPLQLYLNFHSVFYQYQLWRLITNFLFFDKFSINFILHLYFLYFYCRRLEEHSFHRKTADFFYLILFGSVAMICISPLLQLPFMSHSLVIMLLYIWSRRNPHEQFRIYGIFTVAAGYLSWVLLGVGLLMGMSPVVDLVGIAVGHVYFYLKDVIPGEFPGVDPMKTPSFLCKLFPGDHQEIEHAPVFRDPPNFFDVNRNEEEERMREQIAENRENAEGNAASNNDENVEDETPHNDNLSNNQGISPTELHRRHTSRDEHAEDNE</sequence>
<reference evidence="9 10" key="1">
    <citation type="journal article" date="2019" name="Sci. Rep.">
        <title>Nanopore sequencing improves the draft genome of the human pathogenic amoeba Naegleria fowleri.</title>
        <authorList>
            <person name="Liechti N."/>
            <person name="Schurch N."/>
            <person name="Bruggmann R."/>
            <person name="Wittwer M."/>
        </authorList>
    </citation>
    <scope>NUCLEOTIDE SEQUENCE [LARGE SCALE GENOMIC DNA]</scope>
    <source>
        <strain evidence="9 10">ATCC 30894</strain>
    </source>
</reference>
<evidence type="ECO:0000256" key="3">
    <source>
        <dbReference type="ARBA" id="ARBA00022692"/>
    </source>
</evidence>
<name>A0A6A5CF14_NAEFO</name>
<dbReference type="GO" id="GO:0051603">
    <property type="term" value="P:proteolysis involved in protein catabolic process"/>
    <property type="evidence" value="ECO:0007669"/>
    <property type="project" value="UniProtKB-ARBA"/>
</dbReference>
<dbReference type="GO" id="GO:0005789">
    <property type="term" value="C:endoplasmic reticulum membrane"/>
    <property type="evidence" value="ECO:0007669"/>
    <property type="project" value="UniProtKB-SubCell"/>
</dbReference>
<dbReference type="AlphaFoldDB" id="A0A6A5CF14"/>
<keyword evidence="6 7" id="KW-0472">Membrane</keyword>
<dbReference type="VEuPathDB" id="AmoebaDB:NF0060520"/>
<feature type="transmembrane region" description="Helical" evidence="7">
    <location>
        <begin position="138"/>
        <end position="156"/>
    </location>
</feature>
<evidence type="ECO:0000256" key="8">
    <source>
        <dbReference type="SAM" id="MobiDB-lite"/>
    </source>
</evidence>
<feature type="compositionally biased region" description="Polar residues" evidence="8">
    <location>
        <begin position="267"/>
        <end position="277"/>
    </location>
</feature>
<evidence type="ECO:0000256" key="1">
    <source>
        <dbReference type="ARBA" id="ARBA00004477"/>
    </source>
</evidence>
<feature type="transmembrane region" description="Helical" evidence="7">
    <location>
        <begin position="12"/>
        <end position="33"/>
    </location>
</feature>
<evidence type="ECO:0000256" key="2">
    <source>
        <dbReference type="ARBA" id="ARBA00008917"/>
    </source>
</evidence>
<dbReference type="PANTHER" id="PTHR11009">
    <property type="entry name" value="DER1-LIKE PROTEIN, DERLIN"/>
    <property type="match status" value="1"/>
</dbReference>
<dbReference type="OMA" id="FKSQYWR"/>
<dbReference type="VEuPathDB" id="AmoebaDB:FDP41_000223"/>
<dbReference type="InterPro" id="IPR007599">
    <property type="entry name" value="DER1"/>
</dbReference>
<gene>
    <name evidence="9" type="ORF">FDP41_000223</name>
</gene>
<keyword evidence="4 7" id="KW-0256">Endoplasmic reticulum</keyword>
<feature type="transmembrane region" description="Helical" evidence="7">
    <location>
        <begin position="94"/>
        <end position="117"/>
    </location>
</feature>
<dbReference type="InterPro" id="IPR035952">
    <property type="entry name" value="Rhomboid-like_sf"/>
</dbReference>
<comment type="function">
    <text evidence="7">May be involved in the degradation of misfolded endoplasmic reticulum (ER) luminal proteins.</text>
</comment>
<evidence type="ECO:0000256" key="6">
    <source>
        <dbReference type="ARBA" id="ARBA00023136"/>
    </source>
</evidence>
<feature type="compositionally biased region" description="Basic and acidic residues" evidence="8">
    <location>
        <begin position="233"/>
        <end position="248"/>
    </location>
</feature>
<dbReference type="GO" id="GO:0033554">
    <property type="term" value="P:cellular response to stress"/>
    <property type="evidence" value="ECO:0007669"/>
    <property type="project" value="UniProtKB-ARBA"/>
</dbReference>
<dbReference type="OrthoDB" id="1716531at2759"/>
<feature type="region of interest" description="Disordered" evidence="8">
    <location>
        <begin position="233"/>
        <end position="296"/>
    </location>
</feature>
<evidence type="ECO:0000313" key="9">
    <source>
        <dbReference type="EMBL" id="KAF0985184.1"/>
    </source>
</evidence>
<dbReference type="GeneID" id="68107441"/>
<protein>
    <recommendedName>
        <fullName evidence="7">Derlin</fullName>
    </recommendedName>
</protein>
<dbReference type="VEuPathDB" id="AmoebaDB:NfTy_024820"/>
<feature type="transmembrane region" description="Helical" evidence="7">
    <location>
        <begin position="54"/>
        <end position="74"/>
    </location>
</feature>
<dbReference type="Proteomes" id="UP000444721">
    <property type="component" value="Unassembled WGS sequence"/>
</dbReference>
<comment type="caution">
    <text evidence="9">The sequence shown here is derived from an EMBL/GenBank/DDBJ whole genome shotgun (WGS) entry which is preliminary data.</text>
</comment>
<dbReference type="FunFam" id="1.20.1540.10:FF:000016">
    <property type="entry name" value="Derlin"/>
    <property type="match status" value="1"/>
</dbReference>
<accession>A0A6A5CF14</accession>
<comment type="subcellular location">
    <subcellularLocation>
        <location evidence="1 7">Endoplasmic reticulum membrane</location>
        <topology evidence="1 7">Multi-pass membrane protein</topology>
    </subcellularLocation>
</comment>
<evidence type="ECO:0000313" key="10">
    <source>
        <dbReference type="Proteomes" id="UP000444721"/>
    </source>
</evidence>
<dbReference type="EMBL" id="VFQX01000001">
    <property type="protein sequence ID" value="KAF0985184.1"/>
    <property type="molecule type" value="Genomic_DNA"/>
</dbReference>
<comment type="similarity">
    <text evidence="2 7">Belongs to the derlin family.</text>
</comment>
<dbReference type="RefSeq" id="XP_044569897.1">
    <property type="nucleotide sequence ID" value="XM_044705401.1"/>
</dbReference>
<evidence type="ECO:0000256" key="4">
    <source>
        <dbReference type="ARBA" id="ARBA00022824"/>
    </source>
</evidence>
<keyword evidence="5 7" id="KW-1133">Transmembrane helix</keyword>
<evidence type="ECO:0000256" key="5">
    <source>
        <dbReference type="ARBA" id="ARBA00022989"/>
    </source>
</evidence>